<evidence type="ECO:0000313" key="3">
    <source>
        <dbReference type="EMBL" id="OJJ48521.1"/>
    </source>
</evidence>
<feature type="compositionally biased region" description="Low complexity" evidence="2">
    <location>
        <begin position="728"/>
        <end position="739"/>
    </location>
</feature>
<evidence type="ECO:0008006" key="5">
    <source>
        <dbReference type="Google" id="ProtNLM"/>
    </source>
</evidence>
<keyword evidence="4" id="KW-1185">Reference proteome</keyword>
<dbReference type="RefSeq" id="XP_022583031.1">
    <property type="nucleotide sequence ID" value="XM_022726516.1"/>
</dbReference>
<feature type="compositionally biased region" description="Low complexity" evidence="2">
    <location>
        <begin position="747"/>
        <end position="756"/>
    </location>
</feature>
<dbReference type="OrthoDB" id="3647690at2759"/>
<dbReference type="Proteomes" id="UP000184188">
    <property type="component" value="Unassembled WGS sequence"/>
</dbReference>
<feature type="compositionally biased region" description="Polar residues" evidence="2">
    <location>
        <begin position="476"/>
        <end position="491"/>
    </location>
</feature>
<dbReference type="InterPro" id="IPR021006">
    <property type="entry name" value="Hda2/3"/>
</dbReference>
<feature type="region of interest" description="Disordered" evidence="2">
    <location>
        <begin position="719"/>
        <end position="776"/>
    </location>
</feature>
<evidence type="ECO:0000313" key="4">
    <source>
        <dbReference type="Proteomes" id="UP000184188"/>
    </source>
</evidence>
<dbReference type="AlphaFoldDB" id="A0A1L9SN45"/>
<organism evidence="3 4">
    <name type="scientific">Penicilliopsis zonata CBS 506.65</name>
    <dbReference type="NCBI Taxonomy" id="1073090"/>
    <lineage>
        <taxon>Eukaryota</taxon>
        <taxon>Fungi</taxon>
        <taxon>Dikarya</taxon>
        <taxon>Ascomycota</taxon>
        <taxon>Pezizomycotina</taxon>
        <taxon>Eurotiomycetes</taxon>
        <taxon>Eurotiomycetidae</taxon>
        <taxon>Eurotiales</taxon>
        <taxon>Aspergillaceae</taxon>
        <taxon>Penicilliopsis</taxon>
    </lineage>
</organism>
<feature type="region of interest" description="Disordered" evidence="2">
    <location>
        <begin position="1"/>
        <end position="66"/>
    </location>
</feature>
<dbReference type="GeneID" id="34612980"/>
<dbReference type="VEuPathDB" id="FungiDB:ASPZODRAFT_1614430"/>
<dbReference type="Gene3D" id="3.40.50.12360">
    <property type="match status" value="1"/>
</dbReference>
<protein>
    <recommendedName>
        <fullName evidence="5">HDA1 complex subunit</fullName>
    </recommendedName>
</protein>
<gene>
    <name evidence="3" type="ORF">ASPZODRAFT_1614430</name>
</gene>
<reference evidence="4" key="1">
    <citation type="journal article" date="2017" name="Genome Biol.">
        <title>Comparative genomics reveals high biological diversity and specific adaptations in the industrially and medically important fungal genus Aspergillus.</title>
        <authorList>
            <person name="de Vries R.P."/>
            <person name="Riley R."/>
            <person name="Wiebenga A."/>
            <person name="Aguilar-Osorio G."/>
            <person name="Amillis S."/>
            <person name="Uchima C.A."/>
            <person name="Anderluh G."/>
            <person name="Asadollahi M."/>
            <person name="Askin M."/>
            <person name="Barry K."/>
            <person name="Battaglia E."/>
            <person name="Bayram O."/>
            <person name="Benocci T."/>
            <person name="Braus-Stromeyer S.A."/>
            <person name="Caldana C."/>
            <person name="Canovas D."/>
            <person name="Cerqueira G.C."/>
            <person name="Chen F."/>
            <person name="Chen W."/>
            <person name="Choi C."/>
            <person name="Clum A."/>
            <person name="Dos Santos R.A."/>
            <person name="Damasio A.R."/>
            <person name="Diallinas G."/>
            <person name="Emri T."/>
            <person name="Fekete E."/>
            <person name="Flipphi M."/>
            <person name="Freyberg S."/>
            <person name="Gallo A."/>
            <person name="Gournas C."/>
            <person name="Habgood R."/>
            <person name="Hainaut M."/>
            <person name="Harispe M.L."/>
            <person name="Henrissat B."/>
            <person name="Hilden K.S."/>
            <person name="Hope R."/>
            <person name="Hossain A."/>
            <person name="Karabika E."/>
            <person name="Karaffa L."/>
            <person name="Karanyi Z."/>
            <person name="Krasevec N."/>
            <person name="Kuo A."/>
            <person name="Kusch H."/>
            <person name="LaButti K."/>
            <person name="Lagendijk E.L."/>
            <person name="Lapidus A."/>
            <person name="Levasseur A."/>
            <person name="Lindquist E."/>
            <person name="Lipzen A."/>
            <person name="Logrieco A.F."/>
            <person name="MacCabe A."/>
            <person name="Maekelae M.R."/>
            <person name="Malavazi I."/>
            <person name="Melin P."/>
            <person name="Meyer V."/>
            <person name="Mielnichuk N."/>
            <person name="Miskei M."/>
            <person name="Molnar A.P."/>
            <person name="Mule G."/>
            <person name="Ngan C.Y."/>
            <person name="Orejas M."/>
            <person name="Orosz E."/>
            <person name="Ouedraogo J.P."/>
            <person name="Overkamp K.M."/>
            <person name="Park H.-S."/>
            <person name="Perrone G."/>
            <person name="Piumi F."/>
            <person name="Punt P.J."/>
            <person name="Ram A.F."/>
            <person name="Ramon A."/>
            <person name="Rauscher S."/>
            <person name="Record E."/>
            <person name="Riano-Pachon D.M."/>
            <person name="Robert V."/>
            <person name="Roehrig J."/>
            <person name="Ruller R."/>
            <person name="Salamov A."/>
            <person name="Salih N.S."/>
            <person name="Samson R.A."/>
            <person name="Sandor E."/>
            <person name="Sanguinetti M."/>
            <person name="Schuetze T."/>
            <person name="Sepcic K."/>
            <person name="Shelest E."/>
            <person name="Sherlock G."/>
            <person name="Sophianopoulou V."/>
            <person name="Squina F.M."/>
            <person name="Sun H."/>
            <person name="Susca A."/>
            <person name="Todd R.B."/>
            <person name="Tsang A."/>
            <person name="Unkles S.E."/>
            <person name="van de Wiele N."/>
            <person name="van Rossen-Uffink D."/>
            <person name="Oliveira J.V."/>
            <person name="Vesth T.C."/>
            <person name="Visser J."/>
            <person name="Yu J.-H."/>
            <person name="Zhou M."/>
            <person name="Andersen M.R."/>
            <person name="Archer D.B."/>
            <person name="Baker S.E."/>
            <person name="Benoit I."/>
            <person name="Brakhage A.A."/>
            <person name="Braus G.H."/>
            <person name="Fischer R."/>
            <person name="Frisvad J.C."/>
            <person name="Goldman G.H."/>
            <person name="Houbraken J."/>
            <person name="Oakley B."/>
            <person name="Pocsi I."/>
            <person name="Scazzocchio C."/>
            <person name="Seiboth B."/>
            <person name="vanKuyk P.A."/>
            <person name="Wortman J."/>
            <person name="Dyer P.S."/>
            <person name="Grigoriev I.V."/>
        </authorList>
    </citation>
    <scope>NUCLEOTIDE SEQUENCE [LARGE SCALE GENOMIC DNA]</scope>
    <source>
        <strain evidence="4">CBS 506.65</strain>
    </source>
</reference>
<accession>A0A1L9SN45</accession>
<feature type="compositionally biased region" description="Gly residues" evidence="2">
    <location>
        <begin position="757"/>
        <end position="766"/>
    </location>
</feature>
<evidence type="ECO:0000256" key="1">
    <source>
        <dbReference type="SAM" id="Coils"/>
    </source>
</evidence>
<feature type="region of interest" description="Disordered" evidence="2">
    <location>
        <begin position="464"/>
        <end position="492"/>
    </location>
</feature>
<keyword evidence="1" id="KW-0175">Coiled coil</keyword>
<sequence>MDDQDKKILSPAEAMQKWSHFQGSTPKEKLENAYAQMRAKQKSTPASASATPSSAGDIEASPLIPVPDKVEPLSIRVDKEPVTHATHQETHHHHHTATAEPFGPPVHGTHEEHPVIQTIQPSALTVRHDEEPVPGSVQLGPSEFAITVPMDCRVKGDYERIIMDETRAIQEFLGSFGSTAQSLESERERLSAKMYKMVDKLNNVTTHPDINYADELKDVETSPDKEASWGEYSSAKFLLLGYLTRAGVNSDIHLVIMVQEGKSVNIMERYLLGKGFSYTRPREEMGSGTNLELSMRKGSLSMGIQPTQSDGIMEAYRPPSAIIALDASFNIKSPSVEHMRTTYARHSNLLPVIRLVVASTAEHISLCLPNIPEIERLRFLVQYTLRLRDVVGELQDDALGVQEDAEEILAYLLSDDFHTIWPLPVIEPLQIASPAELESLIQVPSPADLPAVSAVNKRLFEVEESDEPMTKRQRMVASQDQSQLTESSGAFPSQPLGVELQAFEHNLMQMRTSHAAEMEKLKESLSDASVRLEAKEEAMASLQHRYESRALEMRKLRKENEGLISGKANLEQRFERQKEDNAKLRDERTQLKEELKTAREALQNGDSSMSDLESVRAEVRRLNEKNAGLERKAEYEKKQAEYTREQYQTANNVVGQLRSEVGQLRDENETLKRKASGDAIRLKELNLKTDEARYLLRIAELEATLTAREDLLRRKEDELRELKKNRPSTRSTSTQPRSPKWASASRPTSPGINNGNNGSGVPGRGSGLRFSSEMSL</sequence>
<feature type="coiled-coil region" evidence="1">
    <location>
        <begin position="515"/>
        <end position="674"/>
    </location>
</feature>
<proteinExistence type="predicted"/>
<name>A0A1L9SN45_9EURO</name>
<dbReference type="EMBL" id="KV878339">
    <property type="protein sequence ID" value="OJJ48521.1"/>
    <property type="molecule type" value="Genomic_DNA"/>
</dbReference>
<feature type="compositionally biased region" description="Low complexity" evidence="2">
    <location>
        <begin position="43"/>
        <end position="55"/>
    </location>
</feature>
<dbReference type="Pfam" id="PF11496">
    <property type="entry name" value="HDA2-3"/>
    <property type="match status" value="1"/>
</dbReference>
<dbReference type="STRING" id="1073090.A0A1L9SN45"/>
<dbReference type="GO" id="GO:0070823">
    <property type="term" value="C:HDA1 complex"/>
    <property type="evidence" value="ECO:0007669"/>
    <property type="project" value="InterPro"/>
</dbReference>
<dbReference type="InterPro" id="IPR038609">
    <property type="entry name" value="HDA1_su2/3_sf"/>
</dbReference>
<evidence type="ECO:0000256" key="2">
    <source>
        <dbReference type="SAM" id="MobiDB-lite"/>
    </source>
</evidence>